<protein>
    <recommendedName>
        <fullName evidence="2">LysM domain-containing protein</fullName>
    </recommendedName>
</protein>
<dbReference type="InterPro" id="IPR036779">
    <property type="entry name" value="LysM_dom_sf"/>
</dbReference>
<proteinExistence type="predicted"/>
<dbReference type="GO" id="GO:0009253">
    <property type="term" value="P:peptidoglycan catabolic process"/>
    <property type="evidence" value="ECO:0007669"/>
    <property type="project" value="InterPro"/>
</dbReference>
<dbReference type="SUPFAM" id="SSF55846">
    <property type="entry name" value="N-acetylmuramoyl-L-alanine amidase-like"/>
    <property type="match status" value="1"/>
</dbReference>
<reference evidence="3 4" key="1">
    <citation type="submission" date="2020-08" db="EMBL/GenBank/DDBJ databases">
        <title>Sequencing the genomes of 1000 actinobacteria strains.</title>
        <authorList>
            <person name="Klenk H.-P."/>
        </authorList>
    </citation>
    <scope>NUCLEOTIDE SEQUENCE [LARGE SCALE GENOMIC DNA]</scope>
    <source>
        <strain evidence="3 4">DSM 19081</strain>
    </source>
</reference>
<dbReference type="AlphaFoldDB" id="A0A839FQ24"/>
<comment type="caution">
    <text evidence="3">The sequence shown here is derived from an EMBL/GenBank/DDBJ whole genome shotgun (WGS) entry which is preliminary data.</text>
</comment>
<evidence type="ECO:0000256" key="1">
    <source>
        <dbReference type="SAM" id="MobiDB-lite"/>
    </source>
</evidence>
<dbReference type="EMBL" id="JACJIH010000001">
    <property type="protein sequence ID" value="MBA8920452.1"/>
    <property type="molecule type" value="Genomic_DNA"/>
</dbReference>
<organism evidence="3 4">
    <name type="scientific">Nesterenkonia jeotgali</name>
    <dbReference type="NCBI Taxonomy" id="317018"/>
    <lineage>
        <taxon>Bacteria</taxon>
        <taxon>Bacillati</taxon>
        <taxon>Actinomycetota</taxon>
        <taxon>Actinomycetes</taxon>
        <taxon>Micrococcales</taxon>
        <taxon>Micrococcaceae</taxon>
        <taxon>Nesterenkonia</taxon>
    </lineage>
</organism>
<dbReference type="GO" id="GO:0008270">
    <property type="term" value="F:zinc ion binding"/>
    <property type="evidence" value="ECO:0007669"/>
    <property type="project" value="InterPro"/>
</dbReference>
<sequence length="377" mass="41010">MSFTILPRSAWTDTAPGFARFPSRRLDPNVVRTVAPHYPADGPVTYGPEPTLAQSAARLRAYRNYHVNHLGWADIGYPMAVDQAGRIFTCAGLSFAGAHSASPSFADANYRVTAVLFILGNNERPSAKAIAAFRNLCRWMKDNRYPNLATRPVDHGNLRGASTSCAGPEIRRLIPTGGMDIPAGKVTAPAATATGDRAHTVKAGETLSAIAAQYSVSVGTLATANNLANPNLLQVGQKLTIPGGETAKPSAPKPSAPADSYADKTSWPERPIQQRLNDQLWEDNAYDNTKFALVEALRRAGYGTESVTPWGRLQQISRWLRGRHGMRGPETQVEIWKRFQTFLKSVDRYAGAIDGIPGPQTTRGIFGWLNDIRPAYL</sequence>
<accession>A0A839FQ24</accession>
<dbReference type="Proteomes" id="UP000546252">
    <property type="component" value="Unassembled WGS sequence"/>
</dbReference>
<dbReference type="GO" id="GO:0008745">
    <property type="term" value="F:N-acetylmuramoyl-L-alanine amidase activity"/>
    <property type="evidence" value="ECO:0007669"/>
    <property type="project" value="InterPro"/>
</dbReference>
<dbReference type="SMART" id="SM00701">
    <property type="entry name" value="PGRP"/>
    <property type="match status" value="1"/>
</dbReference>
<dbReference type="Gene3D" id="3.10.350.10">
    <property type="entry name" value="LysM domain"/>
    <property type="match status" value="1"/>
</dbReference>
<dbReference type="PROSITE" id="PS51782">
    <property type="entry name" value="LYSM"/>
    <property type="match status" value="1"/>
</dbReference>
<feature type="domain" description="LysM" evidence="2">
    <location>
        <begin position="197"/>
        <end position="241"/>
    </location>
</feature>
<evidence type="ECO:0000313" key="3">
    <source>
        <dbReference type="EMBL" id="MBA8920452.1"/>
    </source>
</evidence>
<dbReference type="InterPro" id="IPR036505">
    <property type="entry name" value="Amidase/PGRP_sf"/>
</dbReference>
<feature type="region of interest" description="Disordered" evidence="1">
    <location>
        <begin position="243"/>
        <end position="269"/>
    </location>
</feature>
<gene>
    <name evidence="3" type="ORF">HNR24_000385</name>
</gene>
<dbReference type="PANTHER" id="PTHR33734">
    <property type="entry name" value="LYSM DOMAIN-CONTAINING GPI-ANCHORED PROTEIN 2"/>
    <property type="match status" value="1"/>
</dbReference>
<dbReference type="SUPFAM" id="SSF54106">
    <property type="entry name" value="LysM domain"/>
    <property type="match status" value="1"/>
</dbReference>
<dbReference type="InterPro" id="IPR006619">
    <property type="entry name" value="PGRP_domain_met/bac"/>
</dbReference>
<evidence type="ECO:0000259" key="2">
    <source>
        <dbReference type="PROSITE" id="PS51782"/>
    </source>
</evidence>
<name>A0A839FQ24_9MICC</name>
<dbReference type="Pfam" id="PF01476">
    <property type="entry name" value="LysM"/>
    <property type="match status" value="1"/>
</dbReference>
<evidence type="ECO:0000313" key="4">
    <source>
        <dbReference type="Proteomes" id="UP000546252"/>
    </source>
</evidence>
<dbReference type="RefSeq" id="WP_182494863.1">
    <property type="nucleotide sequence ID" value="NZ_BAAAKT010000002.1"/>
</dbReference>
<dbReference type="SMART" id="SM00257">
    <property type="entry name" value="LysM"/>
    <property type="match status" value="1"/>
</dbReference>
<dbReference type="PANTHER" id="PTHR33734:SF22">
    <property type="entry name" value="MEMBRANE-BOUND LYTIC MUREIN TRANSGLYCOSYLASE D"/>
    <property type="match status" value="1"/>
</dbReference>
<dbReference type="CDD" id="cd00118">
    <property type="entry name" value="LysM"/>
    <property type="match status" value="1"/>
</dbReference>
<dbReference type="InterPro" id="IPR018392">
    <property type="entry name" value="LysM"/>
</dbReference>
<dbReference type="GO" id="GO:0008932">
    <property type="term" value="F:lytic endotransglycosylase activity"/>
    <property type="evidence" value="ECO:0007669"/>
    <property type="project" value="TreeGrafter"/>
</dbReference>
<dbReference type="Gene3D" id="3.40.80.10">
    <property type="entry name" value="Peptidoglycan recognition protein-like"/>
    <property type="match status" value="1"/>
</dbReference>